<dbReference type="GO" id="GO:0007165">
    <property type="term" value="P:signal transduction"/>
    <property type="evidence" value="ECO:0007669"/>
    <property type="project" value="UniProtKB-KW"/>
</dbReference>
<dbReference type="InterPro" id="IPR013604">
    <property type="entry name" value="7TM_chemorcpt"/>
</dbReference>
<dbReference type="GO" id="GO:0043025">
    <property type="term" value="C:neuronal cell body"/>
    <property type="evidence" value="ECO:0007669"/>
    <property type="project" value="TreeGrafter"/>
</dbReference>
<evidence type="ECO:0000256" key="4">
    <source>
        <dbReference type="ARBA" id="ARBA00022989"/>
    </source>
</evidence>
<protein>
    <recommendedName>
        <fullName evidence="11">Gustatory receptor</fullName>
    </recommendedName>
</protein>
<feature type="transmembrane region" description="Helical" evidence="8">
    <location>
        <begin position="184"/>
        <end position="209"/>
    </location>
</feature>
<evidence type="ECO:0000313" key="9">
    <source>
        <dbReference type="EMBL" id="KAG5667399.1"/>
    </source>
</evidence>
<dbReference type="Pfam" id="PF08395">
    <property type="entry name" value="7tm_7"/>
    <property type="match status" value="1"/>
</dbReference>
<proteinExistence type="predicted"/>
<evidence type="ECO:0000256" key="6">
    <source>
        <dbReference type="ARBA" id="ARBA00023170"/>
    </source>
</evidence>
<evidence type="ECO:0000256" key="3">
    <source>
        <dbReference type="ARBA" id="ARBA00022692"/>
    </source>
</evidence>
<organism evidence="9 10">
    <name type="scientific">Polypedilum vanderplanki</name>
    <name type="common">Sleeping chironomid midge</name>
    <dbReference type="NCBI Taxonomy" id="319348"/>
    <lineage>
        <taxon>Eukaryota</taxon>
        <taxon>Metazoa</taxon>
        <taxon>Ecdysozoa</taxon>
        <taxon>Arthropoda</taxon>
        <taxon>Hexapoda</taxon>
        <taxon>Insecta</taxon>
        <taxon>Pterygota</taxon>
        <taxon>Neoptera</taxon>
        <taxon>Endopterygota</taxon>
        <taxon>Diptera</taxon>
        <taxon>Nematocera</taxon>
        <taxon>Chironomoidea</taxon>
        <taxon>Chironomidae</taxon>
        <taxon>Chironominae</taxon>
        <taxon>Polypedilum</taxon>
        <taxon>Polypedilum</taxon>
    </lineage>
</organism>
<accession>A0A9J6BCM7</accession>
<evidence type="ECO:0000256" key="2">
    <source>
        <dbReference type="ARBA" id="ARBA00022475"/>
    </source>
</evidence>
<evidence type="ECO:0000256" key="8">
    <source>
        <dbReference type="SAM" id="Phobius"/>
    </source>
</evidence>
<feature type="transmembrane region" description="Helical" evidence="8">
    <location>
        <begin position="260"/>
        <end position="280"/>
    </location>
</feature>
<evidence type="ECO:0008006" key="11">
    <source>
        <dbReference type="Google" id="ProtNLM"/>
    </source>
</evidence>
<evidence type="ECO:0000256" key="5">
    <source>
        <dbReference type="ARBA" id="ARBA00023136"/>
    </source>
</evidence>
<dbReference type="GO" id="GO:0008049">
    <property type="term" value="P:male courtship behavior"/>
    <property type="evidence" value="ECO:0007669"/>
    <property type="project" value="TreeGrafter"/>
</dbReference>
<comment type="caution">
    <text evidence="9">The sequence shown here is derived from an EMBL/GenBank/DDBJ whole genome shotgun (WGS) entry which is preliminary data.</text>
</comment>
<evidence type="ECO:0000256" key="1">
    <source>
        <dbReference type="ARBA" id="ARBA00004651"/>
    </source>
</evidence>
<gene>
    <name evidence="9" type="ORF">PVAND_015380</name>
</gene>
<dbReference type="AlphaFoldDB" id="A0A9J6BCM7"/>
<dbReference type="OrthoDB" id="6366728at2759"/>
<keyword evidence="7" id="KW-0807">Transducer</keyword>
<keyword evidence="2" id="KW-1003">Cell membrane</keyword>
<evidence type="ECO:0000313" key="10">
    <source>
        <dbReference type="Proteomes" id="UP001107558"/>
    </source>
</evidence>
<keyword evidence="6" id="KW-0675">Receptor</keyword>
<dbReference type="PANTHER" id="PTHR21143">
    <property type="entry name" value="INVERTEBRATE GUSTATORY RECEPTOR"/>
    <property type="match status" value="1"/>
</dbReference>
<dbReference type="GO" id="GO:0030424">
    <property type="term" value="C:axon"/>
    <property type="evidence" value="ECO:0007669"/>
    <property type="project" value="TreeGrafter"/>
</dbReference>
<reference evidence="9" key="1">
    <citation type="submission" date="2021-03" db="EMBL/GenBank/DDBJ databases">
        <title>Chromosome level genome of the anhydrobiotic midge Polypedilum vanderplanki.</title>
        <authorList>
            <person name="Yoshida Y."/>
            <person name="Kikawada T."/>
            <person name="Gusev O."/>
        </authorList>
    </citation>
    <scope>NUCLEOTIDE SEQUENCE</scope>
    <source>
        <strain evidence="9">NIAS01</strain>
        <tissue evidence="9">Whole body or cell culture</tissue>
    </source>
</reference>
<feature type="transmembrane region" description="Helical" evidence="8">
    <location>
        <begin position="85"/>
        <end position="109"/>
    </location>
</feature>
<dbReference type="GO" id="GO:0007635">
    <property type="term" value="P:chemosensory behavior"/>
    <property type="evidence" value="ECO:0007669"/>
    <property type="project" value="TreeGrafter"/>
</dbReference>
<keyword evidence="5 8" id="KW-0472">Membrane</keyword>
<name>A0A9J6BCM7_POLVA</name>
<evidence type="ECO:0000256" key="7">
    <source>
        <dbReference type="ARBA" id="ARBA00023224"/>
    </source>
</evidence>
<dbReference type="GO" id="GO:0030425">
    <property type="term" value="C:dendrite"/>
    <property type="evidence" value="ECO:0007669"/>
    <property type="project" value="TreeGrafter"/>
</dbReference>
<keyword evidence="4 8" id="KW-1133">Transmembrane helix</keyword>
<feature type="transmembrane region" description="Helical" evidence="8">
    <location>
        <begin position="44"/>
        <end position="65"/>
    </location>
</feature>
<sequence>MQPLLGAIVAFINRRKFLRLIQKFELVDLKLKYFKITRNYSTDLKFSIIVLGIFVFIGFGLIILTSSQFFIHNIYHHSIPYENPFFLVGLPFSSLFEYTHGVAMIAIYVRLKSLLKFIKNENNLNINDLKLINFIYTNLTDIMKLSNQIFSLNSLIGLTEFSIHTTFAAFSAYQFFISKIKFDLLIFLLVGVSYFISKIQLYLFLIIYISSVRSTGNDLWIEINKKQNFDQKEKKFREIVIGQMRCNELIASCGVYEFDWIVFFAIMTGAFSYLVVMIQFDLGINKN</sequence>
<dbReference type="GO" id="GO:0005886">
    <property type="term" value="C:plasma membrane"/>
    <property type="evidence" value="ECO:0007669"/>
    <property type="project" value="UniProtKB-SubCell"/>
</dbReference>
<dbReference type="PANTHER" id="PTHR21143:SF104">
    <property type="entry name" value="GUSTATORY RECEPTOR 8A-RELATED"/>
    <property type="match status" value="1"/>
</dbReference>
<dbReference type="EMBL" id="JADBJN010000004">
    <property type="protein sequence ID" value="KAG5667399.1"/>
    <property type="molecule type" value="Genomic_DNA"/>
</dbReference>
<keyword evidence="10" id="KW-1185">Reference proteome</keyword>
<dbReference type="GO" id="GO:0050909">
    <property type="term" value="P:sensory perception of taste"/>
    <property type="evidence" value="ECO:0007669"/>
    <property type="project" value="InterPro"/>
</dbReference>
<comment type="subcellular location">
    <subcellularLocation>
        <location evidence="1">Cell membrane</location>
        <topology evidence="1">Multi-pass membrane protein</topology>
    </subcellularLocation>
</comment>
<keyword evidence="3 8" id="KW-0812">Transmembrane</keyword>
<dbReference type="Proteomes" id="UP001107558">
    <property type="component" value="Chromosome 4"/>
</dbReference>